<organism evidence="1 2">
    <name type="scientific">Aphis craccivora</name>
    <name type="common">Cowpea aphid</name>
    <dbReference type="NCBI Taxonomy" id="307492"/>
    <lineage>
        <taxon>Eukaryota</taxon>
        <taxon>Metazoa</taxon>
        <taxon>Ecdysozoa</taxon>
        <taxon>Arthropoda</taxon>
        <taxon>Hexapoda</taxon>
        <taxon>Insecta</taxon>
        <taxon>Pterygota</taxon>
        <taxon>Neoptera</taxon>
        <taxon>Paraneoptera</taxon>
        <taxon>Hemiptera</taxon>
        <taxon>Sternorrhyncha</taxon>
        <taxon>Aphidomorpha</taxon>
        <taxon>Aphidoidea</taxon>
        <taxon>Aphididae</taxon>
        <taxon>Aphidini</taxon>
        <taxon>Aphis</taxon>
        <taxon>Aphis</taxon>
    </lineage>
</organism>
<dbReference type="EMBL" id="VUJU01001021">
    <property type="protein sequence ID" value="KAF0767216.1"/>
    <property type="molecule type" value="Genomic_DNA"/>
</dbReference>
<proteinExistence type="predicted"/>
<keyword evidence="2" id="KW-1185">Reference proteome</keyword>
<accession>A0A6G0Z9G3</accession>
<sequence>MCESDYESVNNSDPLFLILNSFLTNLITKFVKYNNFISDSISVISCVPQRDPLFPLLFNLFVNDIVFSIKYSNIPLDKKRIKADEAKIYKFISNTADAELLQYDSTNFQNWCILNARRTKDFDVCEDIGLVFAICIDVLMSAVVGTG</sequence>
<dbReference type="AlphaFoldDB" id="A0A6G0Z9G3"/>
<name>A0A6G0Z9G3_APHCR</name>
<gene>
    <name evidence="1" type="ORF">FWK35_00012557</name>
</gene>
<keyword evidence="1" id="KW-0548">Nucleotidyltransferase</keyword>
<dbReference type="Proteomes" id="UP000478052">
    <property type="component" value="Unassembled WGS sequence"/>
</dbReference>
<keyword evidence="1" id="KW-0695">RNA-directed DNA polymerase</keyword>
<evidence type="ECO:0000313" key="1">
    <source>
        <dbReference type="EMBL" id="KAF0767216.1"/>
    </source>
</evidence>
<reference evidence="1 2" key="1">
    <citation type="submission" date="2019-08" db="EMBL/GenBank/DDBJ databases">
        <title>Whole genome of Aphis craccivora.</title>
        <authorList>
            <person name="Voronova N.V."/>
            <person name="Shulinski R.S."/>
            <person name="Bandarenka Y.V."/>
            <person name="Zhorov D.G."/>
            <person name="Warner D."/>
        </authorList>
    </citation>
    <scope>NUCLEOTIDE SEQUENCE [LARGE SCALE GENOMIC DNA]</scope>
    <source>
        <strain evidence="1">180601</strain>
        <tissue evidence="1">Whole Body</tissue>
    </source>
</reference>
<dbReference type="GO" id="GO:0003964">
    <property type="term" value="F:RNA-directed DNA polymerase activity"/>
    <property type="evidence" value="ECO:0007669"/>
    <property type="project" value="UniProtKB-KW"/>
</dbReference>
<comment type="caution">
    <text evidence="1">The sequence shown here is derived from an EMBL/GenBank/DDBJ whole genome shotgun (WGS) entry which is preliminary data.</text>
</comment>
<evidence type="ECO:0000313" key="2">
    <source>
        <dbReference type="Proteomes" id="UP000478052"/>
    </source>
</evidence>
<keyword evidence="1" id="KW-0808">Transferase</keyword>
<protein>
    <submittedName>
        <fullName evidence="1">Reverse transcriptase domain-containing protein</fullName>
    </submittedName>
</protein>